<keyword evidence="1" id="KW-0175">Coiled coil</keyword>
<evidence type="ECO:0000256" key="1">
    <source>
        <dbReference type="SAM" id="Coils"/>
    </source>
</evidence>
<sequence>MQEGLIDNRDMPEGRRIKDLVEVIERRKKEIVERKPSQKKSEAEKLNKIGKEAVFFQKQLAERDIILEEDSWANRVLEIIDDKKAMEEKVKQAEGILGLQLKNLEESSPPLTNLSETVNLLPKIGINLKKGENGRNYYDAESLSNKLTELIRKEEENNSLRETIKTKGEEIEQLKNDLDVVKGEKESLTIFFSKKGKDEKVAGWEKKNKELTNSLSNAQKEVEDLQKIIAENANIANKEEQEDLEAIARNLGIEEREVKDKPVEEIQKIIKEKAEQLQRVKNKVEELPNLINADGKVSDDKLEKLKKLIENRENTAKRISELEKDTAKKLSEAEKVLTDEQTEHEKTKTALNAANQDKDKANQIVDEAKEALGTGTTNPEAAKTKIESLDQAAREANAAQAKAATAKTRLDQAEKDRDAYLAALNKAQDKQDKQDKLNNLIDPKDLDQKIKEVRTEYEGFINPKNITPTRQEAGLKTEDEVNVELDKIAHQLGLGNHNDLTDINLANLQAAEKERNNARRSLRTDNLNTLPPIPAGETLQTLLERPTQPELVEAVNNARQQEAEKYTNHIDPHNLEAEAKKAGFGFTQQDIDEAEYKKTEAALTNANNTIVTAQKQLENLQNQLATKLGYNSRPDTTIENYNRILNDQKPGDYDEIKNELERPDIPITKQEWENDYRQRPTPEQLTQAVQKEKDKYSNHISPEKLTTDYIAKDKLEEEAKKQGMVPKEDYDKVVREKNARPDITKADWENDYSKRPKQTDLDQANKIIQDYENDLKIKLGLKNRPTSDNSGEIKTILGLGSTDNLPNDWQNQLVKKDDLVKKENEKAKTVDDLQRELDDLRSKPAGTALTAEQEKKLNNSKKAATGDKLTGKLEIKNYPVLTEIDLGDNEITELIIRNCPNLKKVNVKNNKKLKLLKLDEINLVNGSSVANNLIKGFEELVSLDRIIKENTPIRYLLEDKLKGYQEAKEVVKEIIDLTPDGKLPDSVKTNGKLDKNKLRNELEKMIVETKTPQLKTDKENAEKERDAAKTELKSTKTEHDQLKQESTKIRSELGLGENATLQQILDEINKLKNRPTNGPVCTHNDYDDIKAERDRLKTENTKLKDENKENADIDVITKK</sequence>
<dbReference type="OrthoDB" id="2449023at2759"/>
<feature type="region of interest" description="Disordered" evidence="2">
    <location>
        <begin position="333"/>
        <end position="361"/>
    </location>
</feature>
<dbReference type="Gene3D" id="3.80.10.10">
    <property type="entry name" value="Ribonuclease Inhibitor"/>
    <property type="match status" value="1"/>
</dbReference>
<organism evidence="3 4">
    <name type="scientific">Ambispora leptoticha</name>
    <dbReference type="NCBI Taxonomy" id="144679"/>
    <lineage>
        <taxon>Eukaryota</taxon>
        <taxon>Fungi</taxon>
        <taxon>Fungi incertae sedis</taxon>
        <taxon>Mucoromycota</taxon>
        <taxon>Glomeromycotina</taxon>
        <taxon>Glomeromycetes</taxon>
        <taxon>Archaeosporales</taxon>
        <taxon>Ambisporaceae</taxon>
        <taxon>Ambispora</taxon>
    </lineage>
</organism>
<evidence type="ECO:0000313" key="4">
    <source>
        <dbReference type="Proteomes" id="UP000789508"/>
    </source>
</evidence>
<feature type="coiled-coil region" evidence="1">
    <location>
        <begin position="596"/>
        <end position="623"/>
    </location>
</feature>
<feature type="compositionally biased region" description="Basic and acidic residues" evidence="2">
    <location>
        <begin position="333"/>
        <end position="348"/>
    </location>
</feature>
<feature type="region of interest" description="Disordered" evidence="2">
    <location>
        <begin position="1100"/>
        <end position="1119"/>
    </location>
</feature>
<feature type="compositionally biased region" description="Basic and acidic residues" evidence="2">
    <location>
        <begin position="1015"/>
        <end position="1046"/>
    </location>
</feature>
<name>A0A9N9DPY9_9GLOM</name>
<proteinExistence type="predicted"/>
<accession>A0A9N9DPY9</accession>
<gene>
    <name evidence="3" type="ORF">ALEPTO_LOCUS9775</name>
</gene>
<dbReference type="EMBL" id="CAJVPS010008414">
    <property type="protein sequence ID" value="CAG8642991.1"/>
    <property type="molecule type" value="Genomic_DNA"/>
</dbReference>
<dbReference type="Proteomes" id="UP000789508">
    <property type="component" value="Unassembled WGS sequence"/>
</dbReference>
<evidence type="ECO:0000256" key="2">
    <source>
        <dbReference type="SAM" id="MobiDB-lite"/>
    </source>
</evidence>
<dbReference type="AlphaFoldDB" id="A0A9N9DPY9"/>
<evidence type="ECO:0000313" key="3">
    <source>
        <dbReference type="EMBL" id="CAG8642991.1"/>
    </source>
</evidence>
<keyword evidence="4" id="KW-1185">Reference proteome</keyword>
<reference evidence="3" key="1">
    <citation type="submission" date="2021-06" db="EMBL/GenBank/DDBJ databases">
        <authorList>
            <person name="Kallberg Y."/>
            <person name="Tangrot J."/>
            <person name="Rosling A."/>
        </authorList>
    </citation>
    <scope>NUCLEOTIDE SEQUENCE</scope>
    <source>
        <strain evidence="3">FL130A</strain>
    </source>
</reference>
<feature type="region of interest" description="Disordered" evidence="2">
    <location>
        <begin position="1012"/>
        <end position="1046"/>
    </location>
</feature>
<feature type="coiled-coil region" evidence="1">
    <location>
        <begin position="143"/>
        <end position="325"/>
    </location>
</feature>
<dbReference type="InterPro" id="IPR032675">
    <property type="entry name" value="LRR_dom_sf"/>
</dbReference>
<protein>
    <submittedName>
        <fullName evidence="3">12496_t:CDS:1</fullName>
    </submittedName>
</protein>
<comment type="caution">
    <text evidence="3">The sequence shown here is derived from an EMBL/GenBank/DDBJ whole genome shotgun (WGS) entry which is preliminary data.</text>
</comment>
<feature type="coiled-coil region" evidence="1">
    <location>
        <begin position="816"/>
        <end position="843"/>
    </location>
</feature>
<feature type="non-terminal residue" evidence="3">
    <location>
        <position position="1119"/>
    </location>
</feature>